<protein>
    <submittedName>
        <fullName evidence="1">Uncharacterized protein</fullName>
    </submittedName>
</protein>
<dbReference type="Proteomes" id="UP000198211">
    <property type="component" value="Unassembled WGS sequence"/>
</dbReference>
<proteinExistence type="predicted"/>
<gene>
    <name evidence="1" type="ORF">PHMEG_0005847</name>
</gene>
<organism evidence="1 2">
    <name type="scientific">Phytophthora megakarya</name>
    <dbReference type="NCBI Taxonomy" id="4795"/>
    <lineage>
        <taxon>Eukaryota</taxon>
        <taxon>Sar</taxon>
        <taxon>Stramenopiles</taxon>
        <taxon>Oomycota</taxon>
        <taxon>Peronosporomycetes</taxon>
        <taxon>Peronosporales</taxon>
        <taxon>Peronosporaceae</taxon>
        <taxon>Phytophthora</taxon>
    </lineage>
</organism>
<evidence type="ECO:0000313" key="2">
    <source>
        <dbReference type="Proteomes" id="UP000198211"/>
    </source>
</evidence>
<evidence type="ECO:0000313" key="1">
    <source>
        <dbReference type="EMBL" id="OWZ19835.1"/>
    </source>
</evidence>
<dbReference type="AlphaFoldDB" id="A0A225WQE4"/>
<keyword evidence="2" id="KW-1185">Reference proteome</keyword>
<name>A0A225WQE4_9STRA</name>
<dbReference type="EMBL" id="NBNE01000394">
    <property type="protein sequence ID" value="OWZ19835.1"/>
    <property type="molecule type" value="Genomic_DNA"/>
</dbReference>
<accession>A0A225WQE4</accession>
<dbReference type="OrthoDB" id="110111at2759"/>
<sequence length="73" mass="8471">MMILGEEKTKQAVESMITRALDEGFPNHRLERLRTVIFMYDIWWLGDAPPVKVPPLMVRVKPGAKSYKTKARK</sequence>
<comment type="caution">
    <text evidence="1">The sequence shown here is derived from an EMBL/GenBank/DDBJ whole genome shotgun (WGS) entry which is preliminary data.</text>
</comment>
<reference evidence="2" key="1">
    <citation type="submission" date="2017-03" db="EMBL/GenBank/DDBJ databases">
        <title>Phytopthora megakarya and P. palmivora, two closely related causual agents of cacao black pod achieved similar genome size and gene model numbers by different mechanisms.</title>
        <authorList>
            <person name="Ali S."/>
            <person name="Shao J."/>
            <person name="Larry D.J."/>
            <person name="Kronmiller B."/>
            <person name="Shen D."/>
            <person name="Strem M.D."/>
            <person name="Melnick R.L."/>
            <person name="Guiltinan M.J."/>
            <person name="Tyler B.M."/>
            <person name="Meinhardt L.W."/>
            <person name="Bailey B.A."/>
        </authorList>
    </citation>
    <scope>NUCLEOTIDE SEQUENCE [LARGE SCALE GENOMIC DNA]</scope>
    <source>
        <strain evidence="2">zdho120</strain>
    </source>
</reference>